<dbReference type="InterPro" id="IPR011008">
    <property type="entry name" value="Dimeric_a/b-barrel"/>
</dbReference>
<dbReference type="RefSeq" id="WP_281905862.1">
    <property type="nucleotide sequence ID" value="NZ_BSDI01000088.1"/>
</dbReference>
<proteinExistence type="predicted"/>
<protein>
    <recommendedName>
        <fullName evidence="3">ABM domain-containing protein</fullName>
    </recommendedName>
</protein>
<keyword evidence="2" id="KW-1185">Reference proteome</keyword>
<dbReference type="EMBL" id="BSDI01000088">
    <property type="protein sequence ID" value="GLI03555.1"/>
    <property type="molecule type" value="Genomic_DNA"/>
</dbReference>
<comment type="caution">
    <text evidence="1">The sequence shown here is derived from an EMBL/GenBank/DDBJ whole genome shotgun (WGS) entry which is preliminary data.</text>
</comment>
<evidence type="ECO:0000313" key="2">
    <source>
        <dbReference type="Proteomes" id="UP001144280"/>
    </source>
</evidence>
<name>A0ABQ5RA55_9ACTN</name>
<dbReference type="SUPFAM" id="SSF54909">
    <property type="entry name" value="Dimeric alpha+beta barrel"/>
    <property type="match status" value="1"/>
</dbReference>
<evidence type="ECO:0000313" key="1">
    <source>
        <dbReference type="EMBL" id="GLI03555.1"/>
    </source>
</evidence>
<organism evidence="1 2">
    <name type="scientific">Phytohabitans aurantiacus</name>
    <dbReference type="NCBI Taxonomy" id="3016789"/>
    <lineage>
        <taxon>Bacteria</taxon>
        <taxon>Bacillati</taxon>
        <taxon>Actinomycetota</taxon>
        <taxon>Actinomycetes</taxon>
        <taxon>Micromonosporales</taxon>
        <taxon>Micromonosporaceae</taxon>
    </lineage>
</organism>
<evidence type="ECO:0008006" key="3">
    <source>
        <dbReference type="Google" id="ProtNLM"/>
    </source>
</evidence>
<dbReference type="Proteomes" id="UP001144280">
    <property type="component" value="Unassembled WGS sequence"/>
</dbReference>
<gene>
    <name evidence="1" type="ORF">Pa4123_88330</name>
</gene>
<accession>A0ABQ5RA55</accession>
<reference evidence="1" key="1">
    <citation type="submission" date="2022-12" db="EMBL/GenBank/DDBJ databases">
        <title>New Phytohabitans aurantiacus sp. RD004123 nov., an actinomycete isolated from soil.</title>
        <authorList>
            <person name="Triningsih D.W."/>
            <person name="Harunari E."/>
            <person name="Igarashi Y."/>
        </authorList>
    </citation>
    <scope>NUCLEOTIDE SEQUENCE</scope>
    <source>
        <strain evidence="1">RD004123</strain>
    </source>
</reference>
<sequence>MDAVVVTVNIEPGHEAEGIEYLNANVLPRMKQIPGLVSGYWLEPLGGQGITVLLFESRQTAQAAAEALPNAPRATFATLDSVEVREVVAHI</sequence>